<feature type="signal peptide" evidence="1">
    <location>
        <begin position="1"/>
        <end position="22"/>
    </location>
</feature>
<dbReference type="RefSeq" id="WP_110464591.1">
    <property type="nucleotide sequence ID" value="NZ_JAMOFZ010000003.1"/>
</dbReference>
<organism evidence="2 3">
    <name type="scientific">Xylophilus ampelinus</name>
    <dbReference type="NCBI Taxonomy" id="54067"/>
    <lineage>
        <taxon>Bacteria</taxon>
        <taxon>Pseudomonadati</taxon>
        <taxon>Pseudomonadota</taxon>
        <taxon>Betaproteobacteria</taxon>
        <taxon>Burkholderiales</taxon>
        <taxon>Xylophilus</taxon>
    </lineage>
</organism>
<dbReference type="OrthoDB" id="10019413at2"/>
<evidence type="ECO:0000313" key="3">
    <source>
        <dbReference type="Proteomes" id="UP000247540"/>
    </source>
</evidence>
<sequence>MRTRSPVLLWLLLLLACFHAAAGAVRHAHGGGPGSGLVAVAHAASDKMPVDPAPDGAHVACNACLLQAHGALPAVTMPTIWEPVALPAAPLHWAAREDAPQPAPWRARFAARDPPAAG</sequence>
<dbReference type="EMBL" id="QJTC01000003">
    <property type="protein sequence ID" value="PYE79076.1"/>
    <property type="molecule type" value="Genomic_DNA"/>
</dbReference>
<dbReference type="AlphaFoldDB" id="A0A318SJA1"/>
<comment type="caution">
    <text evidence="2">The sequence shown here is derived from an EMBL/GenBank/DDBJ whole genome shotgun (WGS) entry which is preliminary data.</text>
</comment>
<gene>
    <name evidence="2" type="ORF">DFQ15_10363</name>
</gene>
<evidence type="ECO:0008006" key="4">
    <source>
        <dbReference type="Google" id="ProtNLM"/>
    </source>
</evidence>
<dbReference type="PROSITE" id="PS51257">
    <property type="entry name" value="PROKAR_LIPOPROTEIN"/>
    <property type="match status" value="1"/>
</dbReference>
<protein>
    <recommendedName>
        <fullName evidence="4">DUF2946 family protein</fullName>
    </recommendedName>
</protein>
<proteinExistence type="predicted"/>
<keyword evidence="1" id="KW-0732">Signal</keyword>
<evidence type="ECO:0000313" key="2">
    <source>
        <dbReference type="EMBL" id="PYE79076.1"/>
    </source>
</evidence>
<accession>A0A318SJA1</accession>
<name>A0A318SJA1_9BURK</name>
<reference evidence="2 3" key="1">
    <citation type="submission" date="2018-06" db="EMBL/GenBank/DDBJ databases">
        <title>Genomic Encyclopedia of Type Strains, Phase III (KMG-III): the genomes of soil and plant-associated and newly described type strains.</title>
        <authorList>
            <person name="Whitman W."/>
        </authorList>
    </citation>
    <scope>NUCLEOTIDE SEQUENCE [LARGE SCALE GENOMIC DNA]</scope>
    <source>
        <strain evidence="2 3">CECT 7646</strain>
    </source>
</reference>
<evidence type="ECO:0000256" key="1">
    <source>
        <dbReference type="SAM" id="SignalP"/>
    </source>
</evidence>
<dbReference type="Proteomes" id="UP000247540">
    <property type="component" value="Unassembled WGS sequence"/>
</dbReference>
<feature type="chain" id="PRO_5016452583" description="DUF2946 family protein" evidence="1">
    <location>
        <begin position="23"/>
        <end position="118"/>
    </location>
</feature>
<keyword evidence="3" id="KW-1185">Reference proteome</keyword>